<dbReference type="PANTHER" id="PTHR34427">
    <property type="entry name" value="DUF4283 DOMAIN PROTEIN"/>
    <property type="match status" value="1"/>
</dbReference>
<reference evidence="2" key="1">
    <citation type="journal article" date="2017" name="Nature">
        <title>The sunflower genome provides insights into oil metabolism, flowering and Asterid evolution.</title>
        <authorList>
            <person name="Badouin H."/>
            <person name="Gouzy J."/>
            <person name="Grassa C.J."/>
            <person name="Murat F."/>
            <person name="Staton S.E."/>
            <person name="Cottret L."/>
            <person name="Lelandais-Briere C."/>
            <person name="Owens G.L."/>
            <person name="Carrere S."/>
            <person name="Mayjonade B."/>
            <person name="Legrand L."/>
            <person name="Gill N."/>
            <person name="Kane N.C."/>
            <person name="Bowers J.E."/>
            <person name="Hubner S."/>
            <person name="Bellec A."/>
            <person name="Berard A."/>
            <person name="Berges H."/>
            <person name="Blanchet N."/>
            <person name="Boniface M.C."/>
            <person name="Brunel D."/>
            <person name="Catrice O."/>
            <person name="Chaidir N."/>
            <person name="Claudel C."/>
            <person name="Donnadieu C."/>
            <person name="Faraut T."/>
            <person name="Fievet G."/>
            <person name="Helmstetter N."/>
            <person name="King M."/>
            <person name="Knapp S.J."/>
            <person name="Lai Z."/>
            <person name="Le Paslier M.C."/>
            <person name="Lippi Y."/>
            <person name="Lorenzon L."/>
            <person name="Mandel J.R."/>
            <person name="Marage G."/>
            <person name="Marchand G."/>
            <person name="Marquand E."/>
            <person name="Bret-Mestries E."/>
            <person name="Morien E."/>
            <person name="Nambeesan S."/>
            <person name="Nguyen T."/>
            <person name="Pegot-Espagnet P."/>
            <person name="Pouilly N."/>
            <person name="Raftis F."/>
            <person name="Sallet E."/>
            <person name="Schiex T."/>
            <person name="Thomas J."/>
            <person name="Vandecasteele C."/>
            <person name="Vares D."/>
            <person name="Vear F."/>
            <person name="Vautrin S."/>
            <person name="Crespi M."/>
            <person name="Mangin B."/>
            <person name="Burke J.M."/>
            <person name="Salse J."/>
            <person name="Munos S."/>
            <person name="Vincourt P."/>
            <person name="Rieseberg L.H."/>
            <person name="Langlade N.B."/>
        </authorList>
    </citation>
    <scope>NUCLEOTIDE SEQUENCE</scope>
    <source>
        <tissue evidence="2">Leaves</tissue>
    </source>
</reference>
<keyword evidence="3" id="KW-1185">Reference proteome</keyword>
<gene>
    <name evidence="2" type="ORF">HanXRQr2_Chr13g0595111</name>
</gene>
<feature type="compositionally biased region" description="Polar residues" evidence="1">
    <location>
        <begin position="180"/>
        <end position="193"/>
    </location>
</feature>
<organism evidence="2 3">
    <name type="scientific">Helianthus annuus</name>
    <name type="common">Common sunflower</name>
    <dbReference type="NCBI Taxonomy" id="4232"/>
    <lineage>
        <taxon>Eukaryota</taxon>
        <taxon>Viridiplantae</taxon>
        <taxon>Streptophyta</taxon>
        <taxon>Embryophyta</taxon>
        <taxon>Tracheophyta</taxon>
        <taxon>Spermatophyta</taxon>
        <taxon>Magnoliopsida</taxon>
        <taxon>eudicotyledons</taxon>
        <taxon>Gunneridae</taxon>
        <taxon>Pentapetalae</taxon>
        <taxon>asterids</taxon>
        <taxon>campanulids</taxon>
        <taxon>Asterales</taxon>
        <taxon>Asteraceae</taxon>
        <taxon>Asteroideae</taxon>
        <taxon>Heliantheae alliance</taxon>
        <taxon>Heliantheae</taxon>
        <taxon>Helianthus</taxon>
    </lineage>
</organism>
<evidence type="ECO:0000313" key="2">
    <source>
        <dbReference type="EMBL" id="KAF5773991.1"/>
    </source>
</evidence>
<dbReference type="EMBL" id="MNCJ02000328">
    <property type="protein sequence ID" value="KAF5773991.1"/>
    <property type="molecule type" value="Genomic_DNA"/>
</dbReference>
<dbReference type="AlphaFoldDB" id="A0A9K3EJD2"/>
<reference evidence="2" key="2">
    <citation type="submission" date="2020-06" db="EMBL/GenBank/DDBJ databases">
        <title>Helianthus annuus Genome sequencing and assembly Release 2.</title>
        <authorList>
            <person name="Gouzy J."/>
            <person name="Langlade N."/>
            <person name="Munos S."/>
        </authorList>
    </citation>
    <scope>NUCLEOTIDE SEQUENCE</scope>
    <source>
        <tissue evidence="2">Leaves</tissue>
    </source>
</reference>
<accession>A0A9K3EJD2</accession>
<feature type="region of interest" description="Disordered" evidence="1">
    <location>
        <begin position="176"/>
        <end position="206"/>
    </location>
</feature>
<evidence type="ECO:0000256" key="1">
    <source>
        <dbReference type="SAM" id="MobiDB-lite"/>
    </source>
</evidence>
<dbReference type="PANTHER" id="PTHR34427:SF5">
    <property type="entry name" value="DUF4283 DOMAIN-CONTAINING PROTEIN"/>
    <property type="match status" value="1"/>
</dbReference>
<proteinExistence type="predicted"/>
<sequence length="223" mass="25331">MRMWRLLTHPFFSLSNLSGKAAIGRALGFNELRFIKSSLKSVGFEGASLQYVETKEVWNRWFSSLSPWMGQSLPYERLAWVNIFRVPPHLVSRKVFDEIGGRYGKVIQPSQFLETDGDLTVDRLGILLDSDNRINGILSFSWQDKKYKVWVVEDSDHWIPDFLDDDEESIAASSELGGNVVTQMDTDSGNSRSNVKESEELVDTPVVEVDKSKESMSLHGMCM</sequence>
<evidence type="ECO:0000313" key="3">
    <source>
        <dbReference type="Proteomes" id="UP000215914"/>
    </source>
</evidence>
<evidence type="ECO:0008006" key="4">
    <source>
        <dbReference type="Google" id="ProtNLM"/>
    </source>
</evidence>
<protein>
    <recommendedName>
        <fullName evidence="4">DUF4283 domain-containing protein</fullName>
    </recommendedName>
</protein>
<dbReference type="Gramene" id="mRNA:HanXRQr2_Chr13g0595111">
    <property type="protein sequence ID" value="mRNA:HanXRQr2_Chr13g0595111"/>
    <property type="gene ID" value="HanXRQr2_Chr13g0595111"/>
</dbReference>
<name>A0A9K3EJD2_HELAN</name>
<dbReference type="Proteomes" id="UP000215914">
    <property type="component" value="Unassembled WGS sequence"/>
</dbReference>
<comment type="caution">
    <text evidence="2">The sequence shown here is derived from an EMBL/GenBank/DDBJ whole genome shotgun (WGS) entry which is preliminary data.</text>
</comment>